<evidence type="ECO:0000259" key="2">
    <source>
        <dbReference type="Pfam" id="PF04536"/>
    </source>
</evidence>
<dbReference type="Proteomes" id="UP000004947">
    <property type="component" value="Unassembled WGS sequence"/>
</dbReference>
<dbReference type="Pfam" id="PF04536">
    <property type="entry name" value="TPM_phosphatase"/>
    <property type="match status" value="1"/>
</dbReference>
<organism evidence="3 4">
    <name type="scientific">Lentisphaera araneosa HTCC2155</name>
    <dbReference type="NCBI Taxonomy" id="313628"/>
    <lineage>
        <taxon>Bacteria</taxon>
        <taxon>Pseudomonadati</taxon>
        <taxon>Lentisphaerota</taxon>
        <taxon>Lentisphaeria</taxon>
        <taxon>Lentisphaerales</taxon>
        <taxon>Lentisphaeraceae</taxon>
        <taxon>Lentisphaera</taxon>
    </lineage>
</organism>
<evidence type="ECO:0000313" key="4">
    <source>
        <dbReference type="Proteomes" id="UP000004947"/>
    </source>
</evidence>
<dbReference type="PANTHER" id="PTHR30373">
    <property type="entry name" value="UPF0603 PROTEIN YGCG"/>
    <property type="match status" value="1"/>
</dbReference>
<feature type="signal peptide" evidence="1">
    <location>
        <begin position="1"/>
        <end position="21"/>
    </location>
</feature>
<evidence type="ECO:0000313" key="3">
    <source>
        <dbReference type="EMBL" id="EDM28371.1"/>
    </source>
</evidence>
<protein>
    <recommendedName>
        <fullName evidence="2">TPM domain-containing protein</fullName>
    </recommendedName>
</protein>
<feature type="domain" description="TPM" evidence="2">
    <location>
        <begin position="29"/>
        <end position="146"/>
    </location>
</feature>
<dbReference type="Gene3D" id="3.10.310.50">
    <property type="match status" value="1"/>
</dbReference>
<gene>
    <name evidence="3" type="ORF">LNTAR_10661</name>
</gene>
<keyword evidence="1" id="KW-0732">Signal</keyword>
<dbReference type="PANTHER" id="PTHR30373:SF2">
    <property type="entry name" value="UPF0603 PROTEIN YGCG"/>
    <property type="match status" value="1"/>
</dbReference>
<dbReference type="eggNOG" id="COG1512">
    <property type="taxonomic scope" value="Bacteria"/>
</dbReference>
<feature type="chain" id="PRO_5002691141" description="TPM domain-containing protein" evidence="1">
    <location>
        <begin position="22"/>
        <end position="151"/>
    </location>
</feature>
<dbReference type="EMBL" id="ABCK01000005">
    <property type="protein sequence ID" value="EDM28371.1"/>
    <property type="molecule type" value="Genomic_DNA"/>
</dbReference>
<accession>A6DIT5</accession>
<sequence length="151" mass="17418">MKNTLLIITLIFFALSTQAKAPLSKYVITETPFLSKTAISTLNSKLSDFEHGENKKILVFVIKSFNGQDEVKYSHELWKRKKLDGNTIIFIIAKNDRKTRISVGDHLDEKLTDKEAKFILDKIVKPNFQKKLFDKGTELAIDQIIKEFEKE</sequence>
<dbReference type="InterPro" id="IPR007621">
    <property type="entry name" value="TPM_dom"/>
</dbReference>
<keyword evidence="4" id="KW-1185">Reference proteome</keyword>
<comment type="caution">
    <text evidence="3">The sequence shown here is derived from an EMBL/GenBank/DDBJ whole genome shotgun (WGS) entry which is preliminary data.</text>
</comment>
<reference evidence="3 4" key="1">
    <citation type="journal article" date="2010" name="J. Bacteriol.">
        <title>Genome sequence of Lentisphaera araneosa HTCC2155T, the type species of the order Lentisphaerales in the phylum Lentisphaerae.</title>
        <authorList>
            <person name="Thrash J.C."/>
            <person name="Cho J.C."/>
            <person name="Vergin K.L."/>
            <person name="Morris R.M."/>
            <person name="Giovannoni S.J."/>
        </authorList>
    </citation>
    <scope>NUCLEOTIDE SEQUENCE [LARGE SCALE GENOMIC DNA]</scope>
    <source>
        <strain evidence="3 4">HTCC2155</strain>
    </source>
</reference>
<dbReference type="STRING" id="313628.LNTAR_10661"/>
<proteinExistence type="predicted"/>
<dbReference type="AlphaFoldDB" id="A6DIT5"/>
<evidence type="ECO:0000256" key="1">
    <source>
        <dbReference type="SAM" id="SignalP"/>
    </source>
</evidence>
<dbReference type="OrthoDB" id="9810918at2"/>
<dbReference type="RefSeq" id="WP_007277813.1">
    <property type="nucleotide sequence ID" value="NZ_ABCK01000005.1"/>
</dbReference>
<name>A6DIT5_9BACT</name>